<dbReference type="HAMAP" id="MF_00422">
    <property type="entry name" value="SecE"/>
    <property type="match status" value="1"/>
</dbReference>
<comment type="function">
    <text evidence="9">Essential subunit of the Sec protein translocation channel SecYEG. Clamps together the 2 halves of SecY. May contact the channel plug during translocation.</text>
</comment>
<keyword evidence="2 9" id="KW-0813">Transport</keyword>
<evidence type="ECO:0000256" key="8">
    <source>
        <dbReference type="ARBA" id="ARBA00023136"/>
    </source>
</evidence>
<keyword evidence="4 9" id="KW-0812">Transmembrane</keyword>
<comment type="subcellular location">
    <subcellularLocation>
        <location evidence="1">Membrane</location>
    </subcellularLocation>
</comment>
<dbReference type="AlphaFoldDB" id="A0A1M4ZVK3"/>
<evidence type="ECO:0000256" key="5">
    <source>
        <dbReference type="ARBA" id="ARBA00022927"/>
    </source>
</evidence>
<organism evidence="10 11">
    <name type="scientific">Thermomonas hydrothermalis</name>
    <dbReference type="NCBI Taxonomy" id="213588"/>
    <lineage>
        <taxon>Bacteria</taxon>
        <taxon>Pseudomonadati</taxon>
        <taxon>Pseudomonadota</taxon>
        <taxon>Gammaproteobacteria</taxon>
        <taxon>Lysobacterales</taxon>
        <taxon>Lysobacteraceae</taxon>
        <taxon>Thermomonas</taxon>
    </lineage>
</organism>
<dbReference type="InterPro" id="IPR038379">
    <property type="entry name" value="SecE_sf"/>
</dbReference>
<feature type="transmembrane region" description="Helical" evidence="9">
    <location>
        <begin position="96"/>
        <end position="117"/>
    </location>
</feature>
<proteinExistence type="inferred from homology"/>
<dbReference type="Pfam" id="PF00584">
    <property type="entry name" value="SecE"/>
    <property type="match status" value="1"/>
</dbReference>
<evidence type="ECO:0000256" key="1">
    <source>
        <dbReference type="ARBA" id="ARBA00004370"/>
    </source>
</evidence>
<dbReference type="InterPro" id="IPR001901">
    <property type="entry name" value="Translocase_SecE/Sec61-g"/>
</dbReference>
<dbReference type="GO" id="GO:0009306">
    <property type="term" value="P:protein secretion"/>
    <property type="evidence" value="ECO:0007669"/>
    <property type="project" value="UniProtKB-UniRule"/>
</dbReference>
<evidence type="ECO:0000313" key="10">
    <source>
        <dbReference type="EMBL" id="SHF22034.1"/>
    </source>
</evidence>
<dbReference type="RefSeq" id="WP_072756462.1">
    <property type="nucleotide sequence ID" value="NZ_FQUK01000042.1"/>
</dbReference>
<keyword evidence="5 9" id="KW-0653">Protein transport</keyword>
<dbReference type="InterPro" id="IPR005807">
    <property type="entry name" value="SecE_bac"/>
</dbReference>
<evidence type="ECO:0000256" key="3">
    <source>
        <dbReference type="ARBA" id="ARBA00022475"/>
    </source>
</evidence>
<gene>
    <name evidence="9" type="primary">secE</name>
    <name evidence="10" type="ORF">SAMN02745204_02049</name>
</gene>
<comment type="subunit">
    <text evidence="9">Component of the Sec protein translocase complex. Heterotrimer consisting of SecY, SecE and SecG subunits. The heterotrimers can form oligomers, although 1 heterotrimer is thought to be able to translocate proteins. Interacts with the ribosome. Interacts with SecDF, and other proteins may be involved. Interacts with SecA.</text>
</comment>
<evidence type="ECO:0000256" key="7">
    <source>
        <dbReference type="ARBA" id="ARBA00023010"/>
    </source>
</evidence>
<dbReference type="NCBIfam" id="TIGR00964">
    <property type="entry name" value="secE_bact"/>
    <property type="match status" value="1"/>
</dbReference>
<evidence type="ECO:0000313" key="11">
    <source>
        <dbReference type="Proteomes" id="UP000242857"/>
    </source>
</evidence>
<reference evidence="11" key="1">
    <citation type="submission" date="2016-11" db="EMBL/GenBank/DDBJ databases">
        <authorList>
            <person name="Varghese N."/>
            <person name="Submissions S."/>
        </authorList>
    </citation>
    <scope>NUCLEOTIDE SEQUENCE [LARGE SCALE GENOMIC DNA]</scope>
    <source>
        <strain evidence="11">DSM 14834</strain>
    </source>
</reference>
<dbReference type="GO" id="GO:0006605">
    <property type="term" value="P:protein targeting"/>
    <property type="evidence" value="ECO:0007669"/>
    <property type="project" value="UniProtKB-UniRule"/>
</dbReference>
<dbReference type="Gene3D" id="1.20.5.1030">
    <property type="entry name" value="Preprotein translocase secy subunit"/>
    <property type="match status" value="1"/>
</dbReference>
<comment type="similarity">
    <text evidence="9">Belongs to the SecE/SEC61-gamma family.</text>
</comment>
<evidence type="ECO:0000256" key="9">
    <source>
        <dbReference type="HAMAP-Rule" id="MF_00422"/>
    </source>
</evidence>
<dbReference type="EMBL" id="FQUK01000042">
    <property type="protein sequence ID" value="SHF22034.1"/>
    <property type="molecule type" value="Genomic_DNA"/>
</dbReference>
<feature type="transmembrane region" description="Helical" evidence="9">
    <location>
        <begin position="43"/>
        <end position="66"/>
    </location>
</feature>
<evidence type="ECO:0000256" key="2">
    <source>
        <dbReference type="ARBA" id="ARBA00022448"/>
    </source>
</evidence>
<feature type="transmembrane region" description="Helical" evidence="9">
    <location>
        <begin position="20"/>
        <end position="37"/>
    </location>
</feature>
<accession>A0A1M4ZVK3</accession>
<dbReference type="GO" id="GO:0008320">
    <property type="term" value="F:protein transmembrane transporter activity"/>
    <property type="evidence" value="ECO:0007669"/>
    <property type="project" value="UniProtKB-UniRule"/>
</dbReference>
<protein>
    <recommendedName>
        <fullName evidence="9">Protein translocase subunit SecE</fullName>
    </recommendedName>
</protein>
<name>A0A1M4ZVK3_9GAMM</name>
<keyword evidence="7 9" id="KW-0811">Translocation</keyword>
<keyword evidence="8 9" id="KW-0472">Membrane</keyword>
<dbReference type="STRING" id="213588.SAMN02745204_02049"/>
<dbReference type="PRINTS" id="PR01650">
    <property type="entry name" value="SECETRNLCASE"/>
</dbReference>
<evidence type="ECO:0000256" key="6">
    <source>
        <dbReference type="ARBA" id="ARBA00022989"/>
    </source>
</evidence>
<dbReference type="PANTHER" id="PTHR33910">
    <property type="entry name" value="PROTEIN TRANSLOCASE SUBUNIT SECE"/>
    <property type="match status" value="1"/>
</dbReference>
<dbReference type="PANTHER" id="PTHR33910:SF1">
    <property type="entry name" value="PROTEIN TRANSLOCASE SUBUNIT SECE"/>
    <property type="match status" value="1"/>
</dbReference>
<sequence>MTSKSLPNPSVGSSADKVKYVLAALLMLGGAVVYTWFENTLSGVIRVLVVVAGLVLGLGLLLTTAFGQRAREYLSESSFELRKVVWPTRQEATRTMWIVVIAVVTISLILAAIDWLIQLSVQALLGS</sequence>
<evidence type="ECO:0000256" key="4">
    <source>
        <dbReference type="ARBA" id="ARBA00022692"/>
    </source>
</evidence>
<dbReference type="GO" id="GO:0065002">
    <property type="term" value="P:intracellular protein transmembrane transport"/>
    <property type="evidence" value="ECO:0007669"/>
    <property type="project" value="UniProtKB-UniRule"/>
</dbReference>
<dbReference type="GO" id="GO:0043952">
    <property type="term" value="P:protein transport by the Sec complex"/>
    <property type="evidence" value="ECO:0007669"/>
    <property type="project" value="UniProtKB-UniRule"/>
</dbReference>
<dbReference type="Proteomes" id="UP000242857">
    <property type="component" value="Unassembled WGS sequence"/>
</dbReference>
<keyword evidence="6 9" id="KW-1133">Transmembrane helix</keyword>
<dbReference type="PROSITE" id="PS01067">
    <property type="entry name" value="SECE_SEC61G"/>
    <property type="match status" value="1"/>
</dbReference>
<keyword evidence="3 9" id="KW-1003">Cell membrane</keyword>
<dbReference type="GO" id="GO:0005886">
    <property type="term" value="C:plasma membrane"/>
    <property type="evidence" value="ECO:0007669"/>
    <property type="project" value="UniProtKB-UniRule"/>
</dbReference>
<keyword evidence="11" id="KW-1185">Reference proteome</keyword>
<comment type="caution">
    <text evidence="9">Lacks conserved residue(s) required for the propagation of feature annotation.</text>
</comment>